<evidence type="ECO:0000256" key="4">
    <source>
        <dbReference type="SAM" id="MobiDB-lite"/>
    </source>
</evidence>
<dbReference type="GO" id="GO:0045892">
    <property type="term" value="P:negative regulation of DNA-templated transcription"/>
    <property type="evidence" value="ECO:0007669"/>
    <property type="project" value="TreeGrafter"/>
</dbReference>
<dbReference type="InterPro" id="IPR011042">
    <property type="entry name" value="6-blade_b-propeller_TolB-like"/>
</dbReference>
<dbReference type="InterPro" id="IPR005511">
    <property type="entry name" value="SMP-30"/>
</dbReference>
<dbReference type="EMBL" id="CP016619">
    <property type="protein sequence ID" value="ANY84054.1"/>
    <property type="molecule type" value="Genomic_DNA"/>
</dbReference>
<evidence type="ECO:0000259" key="6">
    <source>
        <dbReference type="PROSITE" id="PS51078"/>
    </source>
</evidence>
<dbReference type="Gene3D" id="2.120.10.30">
    <property type="entry name" value="TolB, C-terminal domain"/>
    <property type="match status" value="1"/>
</dbReference>
<gene>
    <name evidence="7" type="ORF">BB934_37990</name>
</gene>
<protein>
    <recommendedName>
        <fullName evidence="8">IclR family transcriptional regulator</fullName>
    </recommendedName>
</protein>
<dbReference type="AlphaFoldDB" id="A0A1B2EVS6"/>
<evidence type="ECO:0000256" key="3">
    <source>
        <dbReference type="ARBA" id="ARBA00023163"/>
    </source>
</evidence>
<dbReference type="PRINTS" id="PR01790">
    <property type="entry name" value="SMP30FAMILY"/>
</dbReference>
<keyword evidence="2" id="KW-0238">DNA-binding</keyword>
<dbReference type="PROSITE" id="PS51078">
    <property type="entry name" value="ICLR_ED"/>
    <property type="match status" value="1"/>
</dbReference>
<sequence length="620" mass="66689">MSWYFIELFFLRVESDFRTCLEIHSIISLISIMRLGESAFCKSVRSGSHNMVKSPEPTDAMDATWNGHELPSRRPVPGAALIGKAFRLIDVIGSAPGLVTVPELVKATGWPRPTLYRILAAITAHGFVRFDPVAQGYTLGYKFLELAQNVWAAPDLVSIASIELQRLRNMTGETAYLAVPSDDAMVGLGKFEGLHAVRSAAQLGIRKPMHCTSQGKAVLAHLSEAEVDRLLGRSALQRFTANTMTDPTLLKAQLSIVRQRGYSVEDEEIIVGNRCVGAPILDSRGRPVAAISVAGPAWRLTRERVEQLGPEIASVARNISLQLPNSTEAPVSNPNNPLVYPAGREATFYGADPSWDPRRGVLHWVDRLGPLVFETAEAASRAFQPKPEAPIDAASFRDGTMLVILANRQLKIKDGTCIASQSLNVETQIMALTAGTDGQFWAAGVDAAGSRIGSVTKAGQIEPIWTVAAQVQALAWAPNGRTLYGADPSKGTIYALQTGNRTPKILSRIPRVSGEPRGLAVDASGRLWVALYDGWSIVRLSPEGEFDRVLGLPVPRPTGIAFGGPDGQSIFITTARGGLTRDMLDNAPLSGRLLVARPGSASQHLNAETSQSSAGTKART</sequence>
<dbReference type="InterPro" id="IPR036390">
    <property type="entry name" value="WH_DNA-bd_sf"/>
</dbReference>
<dbReference type="InterPro" id="IPR036388">
    <property type="entry name" value="WH-like_DNA-bd_sf"/>
</dbReference>
<dbReference type="Pfam" id="PF01614">
    <property type="entry name" value="IclR_C"/>
    <property type="match status" value="1"/>
</dbReference>
<dbReference type="Gene3D" id="1.10.10.10">
    <property type="entry name" value="Winged helix-like DNA-binding domain superfamily/Winged helix DNA-binding domain"/>
    <property type="match status" value="1"/>
</dbReference>
<reference evidence="7" key="1">
    <citation type="submission" date="2016-07" db="EMBL/GenBank/DDBJ databases">
        <title>Microvirga ossetica sp. nov. a new species of rhizobia isolated from root nodules of the legume species Vicia alpestris Steven originated from North Ossetia region in the Caucasus.</title>
        <authorList>
            <person name="Safronova V.I."/>
            <person name="Kuznetsova I.G."/>
            <person name="Sazanova A.L."/>
            <person name="Belimov A."/>
            <person name="Andronov E."/>
            <person name="Osledkin Y.S."/>
            <person name="Onishchuk O.P."/>
            <person name="Kurchak O.N."/>
            <person name="Shaposhnikov A.I."/>
            <person name="Willems A."/>
            <person name="Tikhonovich I.A."/>
        </authorList>
    </citation>
    <scope>NUCLEOTIDE SEQUENCE [LARGE SCALE GENOMIC DNA]</scope>
    <source>
        <strain evidence="7">V5/3M</strain>
        <plasmid evidence="7">unnamed2</plasmid>
    </source>
</reference>
<keyword evidence="1" id="KW-0805">Transcription regulation</keyword>
<evidence type="ECO:0000256" key="1">
    <source>
        <dbReference type="ARBA" id="ARBA00023015"/>
    </source>
</evidence>
<feature type="domain" description="HTH iclR-type" evidence="5">
    <location>
        <begin position="79"/>
        <end position="141"/>
    </location>
</feature>
<accession>A0A1B2EVS6</accession>
<geneLocation type="plasmid" evidence="7">
    <name>unnamed2</name>
</geneLocation>
<dbReference type="InterPro" id="IPR005471">
    <property type="entry name" value="Tscrpt_reg_IclR_N"/>
</dbReference>
<dbReference type="SUPFAM" id="SSF55781">
    <property type="entry name" value="GAF domain-like"/>
    <property type="match status" value="1"/>
</dbReference>
<organism evidence="7">
    <name type="scientific">Microvirga ossetica</name>
    <dbReference type="NCBI Taxonomy" id="1882682"/>
    <lineage>
        <taxon>Bacteria</taxon>
        <taxon>Pseudomonadati</taxon>
        <taxon>Pseudomonadota</taxon>
        <taxon>Alphaproteobacteria</taxon>
        <taxon>Hyphomicrobiales</taxon>
        <taxon>Methylobacteriaceae</taxon>
        <taxon>Microvirga</taxon>
    </lineage>
</organism>
<keyword evidence="3" id="KW-0804">Transcription</keyword>
<dbReference type="KEGG" id="moc:BB934_37990"/>
<evidence type="ECO:0000256" key="2">
    <source>
        <dbReference type="ARBA" id="ARBA00023125"/>
    </source>
</evidence>
<dbReference type="GO" id="GO:0003677">
    <property type="term" value="F:DNA binding"/>
    <property type="evidence" value="ECO:0007669"/>
    <property type="project" value="UniProtKB-KW"/>
</dbReference>
<dbReference type="SUPFAM" id="SSF63829">
    <property type="entry name" value="Calcium-dependent phosphotriesterase"/>
    <property type="match status" value="1"/>
</dbReference>
<evidence type="ECO:0000313" key="7">
    <source>
        <dbReference type="EMBL" id="ANY84054.1"/>
    </source>
</evidence>
<dbReference type="InterPro" id="IPR014757">
    <property type="entry name" value="Tscrpt_reg_IclR_C"/>
</dbReference>
<dbReference type="InterPro" id="IPR050707">
    <property type="entry name" value="HTH_MetabolicPath_Reg"/>
</dbReference>
<dbReference type="InterPro" id="IPR013658">
    <property type="entry name" value="SGL"/>
</dbReference>
<dbReference type="Pfam" id="PF09339">
    <property type="entry name" value="HTH_IclR"/>
    <property type="match status" value="1"/>
</dbReference>
<keyword evidence="7" id="KW-0614">Plasmid</keyword>
<dbReference type="PANTHER" id="PTHR30136:SF35">
    <property type="entry name" value="HTH-TYPE TRANSCRIPTIONAL REGULATOR RV1719"/>
    <property type="match status" value="1"/>
</dbReference>
<dbReference type="SMART" id="SM00346">
    <property type="entry name" value="HTH_ICLR"/>
    <property type="match status" value="1"/>
</dbReference>
<feature type="domain" description="IclR-ED" evidence="6">
    <location>
        <begin position="142"/>
        <end position="325"/>
    </location>
</feature>
<dbReference type="PROSITE" id="PS51077">
    <property type="entry name" value="HTH_ICLR"/>
    <property type="match status" value="1"/>
</dbReference>
<evidence type="ECO:0008006" key="8">
    <source>
        <dbReference type="Google" id="ProtNLM"/>
    </source>
</evidence>
<dbReference type="OrthoDB" id="2633250at2"/>
<dbReference type="GO" id="GO:0003700">
    <property type="term" value="F:DNA-binding transcription factor activity"/>
    <property type="evidence" value="ECO:0007669"/>
    <property type="project" value="TreeGrafter"/>
</dbReference>
<name>A0A1B2EVS6_9HYPH</name>
<dbReference type="SUPFAM" id="SSF46785">
    <property type="entry name" value="Winged helix' DNA-binding domain"/>
    <property type="match status" value="1"/>
</dbReference>
<dbReference type="RefSeq" id="WP_099514986.1">
    <property type="nucleotide sequence ID" value="NZ_CP016619.1"/>
</dbReference>
<feature type="region of interest" description="Disordered" evidence="4">
    <location>
        <begin position="600"/>
        <end position="620"/>
    </location>
</feature>
<proteinExistence type="predicted"/>
<dbReference type="Pfam" id="PF08450">
    <property type="entry name" value="SGL"/>
    <property type="match status" value="1"/>
</dbReference>
<dbReference type="Gene3D" id="3.30.450.40">
    <property type="match status" value="1"/>
</dbReference>
<dbReference type="PANTHER" id="PTHR30136">
    <property type="entry name" value="HELIX-TURN-HELIX TRANSCRIPTIONAL REGULATOR, ICLR FAMILY"/>
    <property type="match status" value="1"/>
</dbReference>
<dbReference type="InterPro" id="IPR029016">
    <property type="entry name" value="GAF-like_dom_sf"/>
</dbReference>
<evidence type="ECO:0000259" key="5">
    <source>
        <dbReference type="PROSITE" id="PS51077"/>
    </source>
</evidence>